<organism evidence="1">
    <name type="scientific">Streptomyces sp. NBC_01393</name>
    <dbReference type="NCBI Taxonomy" id="2903851"/>
    <lineage>
        <taxon>Bacteria</taxon>
        <taxon>Bacillati</taxon>
        <taxon>Actinomycetota</taxon>
        <taxon>Actinomycetes</taxon>
        <taxon>Kitasatosporales</taxon>
        <taxon>Streptomycetaceae</taxon>
        <taxon>Streptomyces</taxon>
    </lineage>
</organism>
<dbReference type="AlphaFoldDB" id="A0AAU3I808"/>
<dbReference type="Pfam" id="PF13565">
    <property type="entry name" value="HTH_32"/>
    <property type="match status" value="1"/>
</dbReference>
<sequence length="125" mass="14249">MKEVMALSEQWIDILLAPERDRLTVAEVCRRHGISRKTFYVYLARFRTEGADGLAPRSRRPKNSPARTAGEIESLVVEIRDAQPRWGARRIHNELVRRAVVGVPAVSTVHAILRRRGRLPEKVTS</sequence>
<name>A0AAU3I808_9ACTN</name>
<dbReference type="InterPro" id="IPR009057">
    <property type="entry name" value="Homeodomain-like_sf"/>
</dbReference>
<accession>A0AAU3I808</accession>
<evidence type="ECO:0000313" key="1">
    <source>
        <dbReference type="EMBL" id="WTZ13996.1"/>
    </source>
</evidence>
<dbReference type="SUPFAM" id="SSF46689">
    <property type="entry name" value="Homeodomain-like"/>
    <property type="match status" value="1"/>
</dbReference>
<protein>
    <submittedName>
        <fullName evidence="1">Helix-turn-helix domain-containing protein</fullName>
    </submittedName>
</protein>
<gene>
    <name evidence="1" type="ORF">OG699_42240</name>
</gene>
<reference evidence="1" key="1">
    <citation type="submission" date="2022-10" db="EMBL/GenBank/DDBJ databases">
        <title>The complete genomes of actinobacterial strains from the NBC collection.</title>
        <authorList>
            <person name="Joergensen T.S."/>
            <person name="Alvarez Arevalo M."/>
            <person name="Sterndorff E.B."/>
            <person name="Faurdal D."/>
            <person name="Vuksanovic O."/>
            <person name="Mourched A.-S."/>
            <person name="Charusanti P."/>
            <person name="Shaw S."/>
            <person name="Blin K."/>
            <person name="Weber T."/>
        </authorList>
    </citation>
    <scope>NUCLEOTIDE SEQUENCE</scope>
    <source>
        <strain evidence="1">NBC_01393</strain>
    </source>
</reference>
<dbReference type="EMBL" id="CP109546">
    <property type="protein sequence ID" value="WTZ13996.1"/>
    <property type="molecule type" value="Genomic_DNA"/>
</dbReference>
<proteinExistence type="predicted"/>